<accession>A0A8J4SM24</accession>
<evidence type="ECO:0000313" key="2">
    <source>
        <dbReference type="Proteomes" id="UP000748531"/>
    </source>
</evidence>
<gene>
    <name evidence="1" type="ORF">PHET_07356</name>
</gene>
<evidence type="ECO:0000313" key="1">
    <source>
        <dbReference type="EMBL" id="KAF5398715.1"/>
    </source>
</evidence>
<name>A0A8J4SM24_9TREM</name>
<sequence length="203" mass="22712">MTLRRCPSYSSLLSRRRTLTSNALRIFVEAKKQDHQRVCKLLGLVKAKPTPKCLFNRETSVQTGNSIFTCFTNTQDLLCQTVPLRHTENVGPDMRNRLGASIIHRSTSPALSHPPPYSGLDRAFDPTISPSKLLLNYADINDVFSFECSSCTICSCRTADKDDVSTDYWIPAPKSPPSNKTTDSWNTELTTHCQEFCSTNLSC</sequence>
<organism evidence="1 2">
    <name type="scientific">Paragonimus heterotremus</name>
    <dbReference type="NCBI Taxonomy" id="100268"/>
    <lineage>
        <taxon>Eukaryota</taxon>
        <taxon>Metazoa</taxon>
        <taxon>Spiralia</taxon>
        <taxon>Lophotrochozoa</taxon>
        <taxon>Platyhelminthes</taxon>
        <taxon>Trematoda</taxon>
        <taxon>Digenea</taxon>
        <taxon>Plagiorchiida</taxon>
        <taxon>Troglotremata</taxon>
        <taxon>Troglotrematidae</taxon>
        <taxon>Paragonimus</taxon>
    </lineage>
</organism>
<dbReference type="OrthoDB" id="10308335at2759"/>
<dbReference type="AlphaFoldDB" id="A0A8J4SM24"/>
<comment type="caution">
    <text evidence="1">The sequence shown here is derived from an EMBL/GenBank/DDBJ whole genome shotgun (WGS) entry which is preliminary data.</text>
</comment>
<proteinExistence type="predicted"/>
<protein>
    <submittedName>
        <fullName evidence="1">Uncharacterized protein</fullName>
    </submittedName>
</protein>
<dbReference type="Proteomes" id="UP000748531">
    <property type="component" value="Unassembled WGS sequence"/>
</dbReference>
<dbReference type="EMBL" id="LUCH01004710">
    <property type="protein sequence ID" value="KAF5398715.1"/>
    <property type="molecule type" value="Genomic_DNA"/>
</dbReference>
<keyword evidence="2" id="KW-1185">Reference proteome</keyword>
<reference evidence="1" key="1">
    <citation type="submission" date="2019-05" db="EMBL/GenBank/DDBJ databases">
        <title>Annotation for the trematode Paragonimus heterotremus.</title>
        <authorList>
            <person name="Choi Y.-J."/>
        </authorList>
    </citation>
    <scope>NUCLEOTIDE SEQUENCE</scope>
    <source>
        <strain evidence="1">LC</strain>
    </source>
</reference>